<reference evidence="2 3" key="1">
    <citation type="journal article" date="2017" name="Int. J. Syst. Evol. Microbiol.">
        <title>Arachidicoccus ginsenosidivorans sp. nov., with ginsenoside-converting activity isolated from ginseng cultivating soil.</title>
        <authorList>
            <person name="Siddiqi M.Z."/>
            <person name="Aslam Z."/>
            <person name="Im W.T."/>
        </authorList>
    </citation>
    <scope>NUCLEOTIDE SEQUENCE [LARGE SCALE GENOMIC DNA]</scope>
    <source>
        <strain evidence="2 3">Gsoil 809</strain>
    </source>
</reference>
<dbReference type="OrthoDB" id="601823at2"/>
<gene>
    <name evidence="2" type="ORF">FSB73_11900</name>
</gene>
<feature type="domain" description="Glycoside hydrolase 123-like N-terminal" evidence="1">
    <location>
        <begin position="43"/>
        <end position="539"/>
    </location>
</feature>
<keyword evidence="3" id="KW-1185">Reference proteome</keyword>
<sequence>MNIWVKLPSFCVTSVALLIGCLAGLIGTVQGQTPQFEVAGQLWQDSLGNHRLAVDVPFTSHAVEVKVDWRRRDKDAANKVVIITDSTGKQINNIKINHLDRETGDFVFDPVSGSGIYYVYYMPWSGHKWEGGFQGDYLHHQPKADDAWLKKLAGLTAKRRLPLAHNVVIQARTAFDSFYPMEIVAKKREVEALVAKYKDPFLLFFEDRKHPIKMFDDLPLRWIQKGPARAGNNHFSVEADRNEYYVFQIGVFASTDSLSDIQVSYKNAPFKITCFNTQGVDSKGKDFVKKVHVPKGHVQPLWLGVDIPKEAHPGKYTFTVEVKDAAGAARFVNVQLNVRGKLLADRGDKDLWRLSRLRWLNSRLGIDDHNTAESRPLLVDKSTATIKAGTGTVQLNALGLPKDIIIGGENLLSGPIDLSMQGIEKQGKLVVVPGQKLHFTHQASGKVAWETAYENSGFGVSYQGQMESDGYLGYKVIIRARKDAAMDDISLQIPVNKQLATYFMGMGSGKPFGMNGGYTPFSYDWKWRGPQNSFWLGPITQVFIVSFWELLIMAPC</sequence>
<evidence type="ECO:0000313" key="3">
    <source>
        <dbReference type="Proteomes" id="UP000321291"/>
    </source>
</evidence>
<organism evidence="2 3">
    <name type="scientific">Arachidicoccus ginsenosidivorans</name>
    <dbReference type="NCBI Taxonomy" id="496057"/>
    <lineage>
        <taxon>Bacteria</taxon>
        <taxon>Pseudomonadati</taxon>
        <taxon>Bacteroidota</taxon>
        <taxon>Chitinophagia</taxon>
        <taxon>Chitinophagales</taxon>
        <taxon>Chitinophagaceae</taxon>
        <taxon>Arachidicoccus</taxon>
    </lineage>
</organism>
<accession>A0A5B8VPT2</accession>
<dbReference type="KEGG" id="agi:FSB73_11900"/>
<protein>
    <recommendedName>
        <fullName evidence="1">Glycoside hydrolase 123-like N-terminal domain-containing protein</fullName>
    </recommendedName>
</protein>
<evidence type="ECO:0000259" key="1">
    <source>
        <dbReference type="Pfam" id="PF19543"/>
    </source>
</evidence>
<dbReference type="EMBL" id="CP042434">
    <property type="protein sequence ID" value="QEC72268.1"/>
    <property type="molecule type" value="Genomic_DNA"/>
</dbReference>
<evidence type="ECO:0000313" key="2">
    <source>
        <dbReference type="EMBL" id="QEC72268.1"/>
    </source>
</evidence>
<dbReference type="Pfam" id="PF19543">
    <property type="entry name" value="GH123_N"/>
    <property type="match status" value="1"/>
</dbReference>
<dbReference type="PROSITE" id="PS51257">
    <property type="entry name" value="PROKAR_LIPOPROTEIN"/>
    <property type="match status" value="1"/>
</dbReference>
<dbReference type="Proteomes" id="UP000321291">
    <property type="component" value="Chromosome"/>
</dbReference>
<proteinExistence type="predicted"/>
<name>A0A5B8VPT2_9BACT</name>
<dbReference type="AlphaFoldDB" id="A0A5B8VPT2"/>
<dbReference type="InterPro" id="IPR045711">
    <property type="entry name" value="GH123-like_N"/>
</dbReference>